<dbReference type="PATRIC" id="fig|1095748.3.peg.1523"/>
<accession>I2NR25</accession>
<dbReference type="Proteomes" id="UP000004473">
    <property type="component" value="Unassembled WGS sequence"/>
</dbReference>
<dbReference type="EMBL" id="AJMT01000117">
    <property type="protein sequence ID" value="EIG28286.1"/>
    <property type="molecule type" value="Genomic_DNA"/>
</dbReference>
<gene>
    <name evidence="1" type="ORF">HMPREF1051_2223</name>
</gene>
<dbReference type="AlphaFoldDB" id="I2NR25"/>
<evidence type="ECO:0000313" key="2">
    <source>
        <dbReference type="Proteomes" id="UP000004473"/>
    </source>
</evidence>
<sequence>MNKTGKFGDFARMRIFSMSVYSNLLVYEGKRSSEKSQSAYNDRLTKFVSIKIRLWTFPISISPCPTD</sequence>
<organism evidence="1 2">
    <name type="scientific">Neisseria sicca VK64</name>
    <dbReference type="NCBI Taxonomy" id="1095748"/>
    <lineage>
        <taxon>Bacteria</taxon>
        <taxon>Pseudomonadati</taxon>
        <taxon>Pseudomonadota</taxon>
        <taxon>Betaproteobacteria</taxon>
        <taxon>Neisseriales</taxon>
        <taxon>Neisseriaceae</taxon>
        <taxon>Neisseria</taxon>
    </lineage>
</organism>
<protein>
    <submittedName>
        <fullName evidence="1">Uncharacterized protein</fullName>
    </submittedName>
</protein>
<comment type="caution">
    <text evidence="1">The sequence shown here is derived from an EMBL/GenBank/DDBJ whole genome shotgun (WGS) entry which is preliminary data.</text>
</comment>
<reference evidence="1 2" key="1">
    <citation type="submission" date="2012-04" db="EMBL/GenBank/DDBJ databases">
        <authorList>
            <person name="Harkins D.M."/>
            <person name="Madupu R."/>
            <person name="Durkin A.S."/>
            <person name="Torralba M."/>
            <person name="Methe B."/>
            <person name="Sutton G.G."/>
            <person name="Nelson K.E."/>
        </authorList>
    </citation>
    <scope>NUCLEOTIDE SEQUENCE [LARGE SCALE GENOMIC DNA]</scope>
    <source>
        <strain evidence="1 2">VK64</strain>
    </source>
</reference>
<name>I2NR25_NEISI</name>
<evidence type="ECO:0000313" key="1">
    <source>
        <dbReference type="EMBL" id="EIG28286.1"/>
    </source>
</evidence>
<proteinExistence type="predicted"/>